<organism evidence="1 2">
    <name type="scientific">Pluteus cervinus</name>
    <dbReference type="NCBI Taxonomy" id="181527"/>
    <lineage>
        <taxon>Eukaryota</taxon>
        <taxon>Fungi</taxon>
        <taxon>Dikarya</taxon>
        <taxon>Basidiomycota</taxon>
        <taxon>Agaricomycotina</taxon>
        <taxon>Agaricomycetes</taxon>
        <taxon>Agaricomycetidae</taxon>
        <taxon>Agaricales</taxon>
        <taxon>Pluteineae</taxon>
        <taxon>Pluteaceae</taxon>
        <taxon>Pluteus</taxon>
    </lineage>
</organism>
<reference evidence="1 2" key="1">
    <citation type="journal article" date="2019" name="Nat. Ecol. Evol.">
        <title>Megaphylogeny resolves global patterns of mushroom evolution.</title>
        <authorList>
            <person name="Varga T."/>
            <person name="Krizsan K."/>
            <person name="Foldi C."/>
            <person name="Dima B."/>
            <person name="Sanchez-Garcia M."/>
            <person name="Sanchez-Ramirez S."/>
            <person name="Szollosi G.J."/>
            <person name="Szarkandi J.G."/>
            <person name="Papp V."/>
            <person name="Albert L."/>
            <person name="Andreopoulos W."/>
            <person name="Angelini C."/>
            <person name="Antonin V."/>
            <person name="Barry K.W."/>
            <person name="Bougher N.L."/>
            <person name="Buchanan P."/>
            <person name="Buyck B."/>
            <person name="Bense V."/>
            <person name="Catcheside P."/>
            <person name="Chovatia M."/>
            <person name="Cooper J."/>
            <person name="Damon W."/>
            <person name="Desjardin D."/>
            <person name="Finy P."/>
            <person name="Geml J."/>
            <person name="Haridas S."/>
            <person name="Hughes K."/>
            <person name="Justo A."/>
            <person name="Karasinski D."/>
            <person name="Kautmanova I."/>
            <person name="Kiss B."/>
            <person name="Kocsube S."/>
            <person name="Kotiranta H."/>
            <person name="LaButti K.M."/>
            <person name="Lechner B.E."/>
            <person name="Liimatainen K."/>
            <person name="Lipzen A."/>
            <person name="Lukacs Z."/>
            <person name="Mihaltcheva S."/>
            <person name="Morgado L.N."/>
            <person name="Niskanen T."/>
            <person name="Noordeloos M.E."/>
            <person name="Ohm R.A."/>
            <person name="Ortiz-Santana B."/>
            <person name="Ovrebo C."/>
            <person name="Racz N."/>
            <person name="Riley R."/>
            <person name="Savchenko A."/>
            <person name="Shiryaev A."/>
            <person name="Soop K."/>
            <person name="Spirin V."/>
            <person name="Szebenyi C."/>
            <person name="Tomsovsky M."/>
            <person name="Tulloss R.E."/>
            <person name="Uehling J."/>
            <person name="Grigoriev I.V."/>
            <person name="Vagvolgyi C."/>
            <person name="Papp T."/>
            <person name="Martin F.M."/>
            <person name="Miettinen O."/>
            <person name="Hibbett D.S."/>
            <person name="Nagy L.G."/>
        </authorList>
    </citation>
    <scope>NUCLEOTIDE SEQUENCE [LARGE SCALE GENOMIC DNA]</scope>
    <source>
        <strain evidence="1 2">NL-1719</strain>
    </source>
</reference>
<dbReference type="Proteomes" id="UP000308600">
    <property type="component" value="Unassembled WGS sequence"/>
</dbReference>
<gene>
    <name evidence="1" type="ORF">BDN72DRAFT_906242</name>
</gene>
<proteinExistence type="predicted"/>
<protein>
    <submittedName>
        <fullName evidence="1">Uncharacterized protein</fullName>
    </submittedName>
</protein>
<name>A0ACD2ZZX8_9AGAR</name>
<evidence type="ECO:0000313" key="2">
    <source>
        <dbReference type="Proteomes" id="UP000308600"/>
    </source>
</evidence>
<sequence length="234" mass="26529">MASNSNPSTRTDCKHRRYYEGNKEELREKSRLRMAKLRAERRMLASTQTGLVLPQAGLNGNQSQDETGLGSDSQSDDAEEGSWDSPRPFNRSITNPDLSGSGAESIDDEVPERIRLTPFEEIDHFRAASDAVNAWLAEWGGLEVWPRRLDSGYEAAKKTGHVDQWIQMALDHADRGRLLHNLLSQMETVLPPELWKIRELWRQQTVLLGLVIKGLALIEMRVDIVQRGPFNLVQ</sequence>
<evidence type="ECO:0000313" key="1">
    <source>
        <dbReference type="EMBL" id="TFK58990.1"/>
    </source>
</evidence>
<dbReference type="EMBL" id="ML209117">
    <property type="protein sequence ID" value="TFK58990.1"/>
    <property type="molecule type" value="Genomic_DNA"/>
</dbReference>
<keyword evidence="2" id="KW-1185">Reference proteome</keyword>
<accession>A0ACD2ZZX8</accession>